<gene>
    <name evidence="2" type="ORF">AB0763_06930</name>
</gene>
<dbReference type="AlphaFoldDB" id="A0AB39HC83"/>
<feature type="domain" description="HDOD" evidence="1">
    <location>
        <begin position="142"/>
        <end position="275"/>
    </location>
</feature>
<name>A0AB39HC83_9VIBR</name>
<organism evidence="2">
    <name type="scientific">Vibrio sp. HB236076</name>
    <dbReference type="NCBI Taxonomy" id="3232307"/>
    <lineage>
        <taxon>Bacteria</taxon>
        <taxon>Pseudomonadati</taxon>
        <taxon>Pseudomonadota</taxon>
        <taxon>Gammaproteobacteria</taxon>
        <taxon>Vibrionales</taxon>
        <taxon>Vibrionaceae</taxon>
        <taxon>Vibrio</taxon>
    </lineage>
</organism>
<evidence type="ECO:0000313" key="2">
    <source>
        <dbReference type="EMBL" id="XDK23976.1"/>
    </source>
</evidence>
<dbReference type="EMBL" id="CP162601">
    <property type="protein sequence ID" value="XDK23976.1"/>
    <property type="molecule type" value="Genomic_DNA"/>
</dbReference>
<accession>A0AB39HC83</accession>
<proteinExistence type="predicted"/>
<sequence length="411" mass="47382">MPITPLIYDKQYNPEAIEAARQISNEVHQRHYKWLVSSKFLLNQASVDSTLSLQGKFCEDVIFDESERVTRNQRILLLCEQEKVKEKRQKIDHQQQTIGRVVNVVNRHAERLMTQFFTETPIEKLFHGGIPLFDHFSSFAYSPSLSLSKLHSLTTLSHHLSTQVIDLTNDPMFCERMGHRVRVVQDPKVATSQIGVENARLLFPVLMARSMLKWSDNNTKVMVPKLWQHMIITANATRLRLENAGVKDPECGVLIGVLRTVSQFLIANHFSHLFDDALIAVMLKFREQDRREEYYACSEVLPSLAFLPEVLAKTEILLTDKLINHFTDWPTNATHIRQAVQEDVLNQPLEQRSIYGVALAQAKAFSIYENMSQSQIFIDKHKPYWFANVKLAGTDLKELQSRKLGRFLLNL</sequence>
<reference evidence="2" key="1">
    <citation type="submission" date="2024-07" db="EMBL/GenBank/DDBJ databases">
        <title>Genome Analysis of a Potential Novel Vibrio Species Secreting pH- and Thermo-stable Alginate Lyase and its Application in Producing Alginate Oligosaccharides.</title>
        <authorList>
            <person name="Huang H."/>
            <person name="Bao K."/>
        </authorList>
    </citation>
    <scope>NUCLEOTIDE SEQUENCE</scope>
    <source>
        <strain evidence="2">HB236076</strain>
    </source>
</reference>
<dbReference type="Gene3D" id="1.10.3210.10">
    <property type="entry name" value="Hypothetical protein af1432"/>
    <property type="match status" value="1"/>
</dbReference>
<dbReference type="KEGG" id="vih:AB0763_06930"/>
<dbReference type="SUPFAM" id="SSF109604">
    <property type="entry name" value="HD-domain/PDEase-like"/>
    <property type="match status" value="1"/>
</dbReference>
<protein>
    <submittedName>
        <fullName evidence="2">HDOD domain-containing protein</fullName>
    </submittedName>
</protein>
<dbReference type="RefSeq" id="WP_306100018.1">
    <property type="nucleotide sequence ID" value="NZ_CP162601.1"/>
</dbReference>
<dbReference type="Pfam" id="PF08668">
    <property type="entry name" value="HDOD"/>
    <property type="match status" value="1"/>
</dbReference>
<evidence type="ECO:0000259" key="1">
    <source>
        <dbReference type="Pfam" id="PF08668"/>
    </source>
</evidence>
<dbReference type="InterPro" id="IPR013976">
    <property type="entry name" value="HDOD"/>
</dbReference>